<dbReference type="SUPFAM" id="SSF51569">
    <property type="entry name" value="Aldolase"/>
    <property type="match status" value="1"/>
</dbReference>
<name>A0AA49GK91_9BACT</name>
<dbReference type="Gene3D" id="3.20.20.70">
    <property type="entry name" value="Aldolase class I"/>
    <property type="match status" value="1"/>
</dbReference>
<accession>A0AA49GK91</accession>
<evidence type="ECO:0000313" key="1">
    <source>
        <dbReference type="EMBL" id="WKN36410.1"/>
    </source>
</evidence>
<reference evidence="1" key="2">
    <citation type="journal article" date="2024" name="Antonie Van Leeuwenhoek">
        <title>Roseihalotalea indica gen. nov., sp. nov., a halophilic Bacteroidetes from mesopelagic Southwest Indian Ocean with higher carbohydrate metabolic potential.</title>
        <authorList>
            <person name="Chen B."/>
            <person name="Zhang M."/>
            <person name="Lin D."/>
            <person name="Ye J."/>
            <person name="Tang K."/>
        </authorList>
    </citation>
    <scope>NUCLEOTIDE SEQUENCE</scope>
    <source>
        <strain evidence="1">TK19036</strain>
    </source>
</reference>
<dbReference type="AlphaFoldDB" id="A0AA49GK91"/>
<organism evidence="1">
    <name type="scientific">Roseihalotalea indica</name>
    <dbReference type="NCBI Taxonomy" id="2867963"/>
    <lineage>
        <taxon>Bacteria</taxon>
        <taxon>Pseudomonadati</taxon>
        <taxon>Bacteroidota</taxon>
        <taxon>Cytophagia</taxon>
        <taxon>Cytophagales</taxon>
        <taxon>Catalimonadaceae</taxon>
        <taxon>Roseihalotalea</taxon>
    </lineage>
</organism>
<dbReference type="InterPro" id="IPR013785">
    <property type="entry name" value="Aldolase_TIM"/>
</dbReference>
<gene>
    <name evidence="1" type="ORF">K4G66_29035</name>
</gene>
<reference evidence="1" key="1">
    <citation type="journal article" date="2023" name="Comput. Struct. Biotechnol. J.">
        <title>Discovery of a novel marine Bacteroidetes with a rich repertoire of carbohydrate-active enzymes.</title>
        <authorList>
            <person name="Chen B."/>
            <person name="Liu G."/>
            <person name="Chen Q."/>
            <person name="Wang H."/>
            <person name="Liu L."/>
            <person name="Tang K."/>
        </authorList>
    </citation>
    <scope>NUCLEOTIDE SEQUENCE</scope>
    <source>
        <strain evidence="1">TK19036</strain>
    </source>
</reference>
<proteinExistence type="predicted"/>
<protein>
    <submittedName>
        <fullName evidence="1">Uncharacterized protein</fullName>
    </submittedName>
</protein>
<dbReference type="EMBL" id="CP120682">
    <property type="protein sequence ID" value="WKN36410.1"/>
    <property type="molecule type" value="Genomic_DNA"/>
</dbReference>
<sequence length="316" mass="35553">MINSAIKIFAGPDSLDDFNIDEVYRIAEIKANGSPAIYGARTVGLKSRTNFDSHNTDQGFMGYDFEAIMQNFDIFGHGGNATDLVPLPTVQMAEKLYQDTGLIASSEIMLPAIQLACIKKSFSNDPFLVWNSAVDQLGWHIRQMAGFAEEHGWMVGLKNGKWLGEEYKISETDKFKGKTSIETVWDGLVNYATLAPEIVLIQRGCDLPAKGEYRNLPIHHAAKRTKLRHMDKNVQLYFDPSHSLGPKMRDQIVDKTVEAMQMKLNDEHYLYDGILIEVGTAKCDTHQHISLQELETLVERLSEFRTLAGRREKVGA</sequence>